<protein>
    <recommendedName>
        <fullName evidence="4">DUF401 family protein</fullName>
    </recommendedName>
</protein>
<reference evidence="2 3" key="1">
    <citation type="submission" date="2021-01" db="EMBL/GenBank/DDBJ databases">
        <title>Genomic Encyclopedia of Type Strains, Phase IV (KMG-IV): sequencing the most valuable type-strain genomes for metagenomic binning, comparative biology and taxonomic classification.</title>
        <authorList>
            <person name="Goeker M."/>
        </authorList>
    </citation>
    <scope>NUCLEOTIDE SEQUENCE [LARGE SCALE GENOMIC DNA]</scope>
    <source>
        <strain evidence="2 3">DSM 25540</strain>
    </source>
</reference>
<dbReference type="RefSeq" id="WP_204697143.1">
    <property type="nucleotide sequence ID" value="NZ_JAFBEC010000004.1"/>
</dbReference>
<dbReference type="EMBL" id="JAFBEC010000004">
    <property type="protein sequence ID" value="MBM7632776.1"/>
    <property type="molecule type" value="Genomic_DNA"/>
</dbReference>
<feature type="transmembrane region" description="Helical" evidence="1">
    <location>
        <begin position="425"/>
        <end position="442"/>
    </location>
</feature>
<feature type="transmembrane region" description="Helical" evidence="1">
    <location>
        <begin position="7"/>
        <end position="40"/>
    </location>
</feature>
<comment type="caution">
    <text evidence="2">The sequence shown here is derived from an EMBL/GenBank/DDBJ whole genome shotgun (WGS) entry which is preliminary data.</text>
</comment>
<feature type="transmembrane region" description="Helical" evidence="1">
    <location>
        <begin position="303"/>
        <end position="322"/>
    </location>
</feature>
<evidence type="ECO:0000313" key="2">
    <source>
        <dbReference type="EMBL" id="MBM7632776.1"/>
    </source>
</evidence>
<dbReference type="Proteomes" id="UP000741863">
    <property type="component" value="Unassembled WGS sequence"/>
</dbReference>
<dbReference type="PRINTS" id="PR01692">
    <property type="entry name" value="LIPOCALINIMR"/>
</dbReference>
<organism evidence="2 3">
    <name type="scientific">Geomicrobium sediminis</name>
    <dbReference type="NCBI Taxonomy" id="1347788"/>
    <lineage>
        <taxon>Bacteria</taxon>
        <taxon>Bacillati</taxon>
        <taxon>Bacillota</taxon>
        <taxon>Bacilli</taxon>
        <taxon>Bacillales</taxon>
        <taxon>Geomicrobium</taxon>
    </lineage>
</organism>
<evidence type="ECO:0000313" key="3">
    <source>
        <dbReference type="Proteomes" id="UP000741863"/>
    </source>
</evidence>
<feature type="transmembrane region" description="Helical" evidence="1">
    <location>
        <begin position="167"/>
        <end position="188"/>
    </location>
</feature>
<evidence type="ECO:0000256" key="1">
    <source>
        <dbReference type="SAM" id="Phobius"/>
    </source>
</evidence>
<feature type="transmembrane region" description="Helical" evidence="1">
    <location>
        <begin position="235"/>
        <end position="255"/>
    </location>
</feature>
<keyword evidence="1" id="KW-0812">Transmembrane</keyword>
<keyword evidence="3" id="KW-1185">Reference proteome</keyword>
<dbReference type="InterPro" id="IPR008075">
    <property type="entry name" value="LIMR"/>
</dbReference>
<proteinExistence type="predicted"/>
<feature type="transmembrane region" description="Helical" evidence="1">
    <location>
        <begin position="46"/>
        <end position="64"/>
    </location>
</feature>
<keyword evidence="1" id="KW-0472">Membrane</keyword>
<accession>A0ABS2PCE2</accession>
<feature type="transmembrane region" description="Helical" evidence="1">
    <location>
        <begin position="76"/>
        <end position="96"/>
    </location>
</feature>
<feature type="transmembrane region" description="Helical" evidence="1">
    <location>
        <begin position="261"/>
        <end position="282"/>
    </location>
</feature>
<name>A0ABS2PCE2_9BACL</name>
<gene>
    <name evidence="2" type="ORF">JOD17_001870</name>
</gene>
<sequence>MQRLYYAIILSMVFIGLALESTLLLSLCGILSLPMLVYSFYQSNRLFKGMGLAFLLGGALLLPFSTISINELPQLFSSNLTLVVFVAIVPLMQAAIETLYYDRNVNAWLFTRATHTRNVENRALLTTYGFVPFMNFSILPLLQNTLNDHLSELPKKTRNSIISKSTLRAYALALVWMPMEIMVVTAIGLTGESYFSLLPYLLLLSVTMTIIELIRPRVLKGTSLNQINTYTSENGRSKGSLITAVVVFLLLVTLIGEWLQLSFLLTVILLIPLFSFTWTLLFGKAKPFIANGQSALGKQLKTGIHPFLVLFMSLGWFTGILNQTELLTIVQEPLRAFEEHPYVLLLLIPLSFYSLALIGIHPIASMVLVHEIVSPILQPGMPIELTVMYIVSALATFTMSPYGIVVTMTARHTNQNPYRIMLTNLPFALLFAVIAVGLLILIP</sequence>
<feature type="transmembrane region" description="Helical" evidence="1">
    <location>
        <begin position="385"/>
        <end position="405"/>
    </location>
</feature>
<keyword evidence="1" id="KW-1133">Transmembrane helix</keyword>
<feature type="transmembrane region" description="Helical" evidence="1">
    <location>
        <begin position="342"/>
        <end position="364"/>
    </location>
</feature>
<feature type="transmembrane region" description="Helical" evidence="1">
    <location>
        <begin position="125"/>
        <end position="146"/>
    </location>
</feature>
<evidence type="ECO:0008006" key="4">
    <source>
        <dbReference type="Google" id="ProtNLM"/>
    </source>
</evidence>